<organism evidence="13 14">
    <name type="scientific">Elusimicrobium minutum (strain Pei191)</name>
    <dbReference type="NCBI Taxonomy" id="445932"/>
    <lineage>
        <taxon>Bacteria</taxon>
        <taxon>Pseudomonadati</taxon>
        <taxon>Elusimicrobiota</taxon>
        <taxon>Elusimicrobia</taxon>
        <taxon>Elusimicrobiales</taxon>
        <taxon>Elusimicrobiaceae</taxon>
        <taxon>Elusimicrobium</taxon>
    </lineage>
</organism>
<comment type="function">
    <text evidence="9">Plays an essential role in type IV pili and type II pseudopili formation by proteolytically removing the leader sequence from substrate proteins and subsequently monomethylating the alpha-amino group of the newly exposed N-terminal phenylalanine.</text>
</comment>
<keyword evidence="9" id="KW-0378">Hydrolase</keyword>
<evidence type="ECO:0000256" key="3">
    <source>
        <dbReference type="ARBA" id="ARBA00022475"/>
    </source>
</evidence>
<dbReference type="RefSeq" id="WP_012414413.1">
    <property type="nucleotide sequence ID" value="NC_010644.1"/>
</dbReference>
<feature type="transmembrane region" description="Helical" evidence="10">
    <location>
        <begin position="128"/>
        <end position="145"/>
    </location>
</feature>
<accession>B2KB39</accession>
<keyword evidence="3" id="KW-1003">Cell membrane</keyword>
<evidence type="ECO:0000256" key="9">
    <source>
        <dbReference type="RuleBase" id="RU003794"/>
    </source>
</evidence>
<feature type="transmembrane region" description="Helical" evidence="10">
    <location>
        <begin position="157"/>
        <end position="178"/>
    </location>
</feature>
<dbReference type="OrthoDB" id="9789291at2"/>
<keyword evidence="4" id="KW-0997">Cell inner membrane</keyword>
<feature type="transmembrane region" description="Helical" evidence="10">
    <location>
        <begin position="74"/>
        <end position="92"/>
    </location>
</feature>
<keyword evidence="14" id="KW-1185">Reference proteome</keyword>
<dbReference type="PANTHER" id="PTHR30487">
    <property type="entry name" value="TYPE 4 PREPILIN-LIKE PROTEINS LEADER PEPTIDE-PROCESSING ENZYME"/>
    <property type="match status" value="1"/>
</dbReference>
<comment type="subcellular location">
    <subcellularLocation>
        <location evidence="1">Cell inner membrane</location>
        <topology evidence="1">Multi-pass membrane protein</topology>
    </subcellularLocation>
    <subcellularLocation>
        <location evidence="9">Cell membrane</location>
        <topology evidence="9">Multi-pass membrane protein</topology>
    </subcellularLocation>
</comment>
<dbReference type="AlphaFoldDB" id="B2KB39"/>
<reference evidence="13 14" key="1">
    <citation type="journal article" date="2009" name="Appl. Environ. Microbiol.">
        <title>Genomic analysis of 'Elusimicrobium minutum,' the first cultivated representative of the phylum 'Elusimicrobia' (formerly termite group 1).</title>
        <authorList>
            <person name="Herlemann D.P.R."/>
            <person name="Geissinger O."/>
            <person name="Ikeda-Ohtsubo W."/>
            <person name="Kunin V."/>
            <person name="Sun H."/>
            <person name="Lapidus A."/>
            <person name="Hugenholtz P."/>
            <person name="Brune A."/>
        </authorList>
    </citation>
    <scope>NUCLEOTIDE SEQUENCE [LARGE SCALE GENOMIC DNA]</scope>
    <source>
        <strain evidence="13 14">Pei191</strain>
    </source>
</reference>
<dbReference type="Proteomes" id="UP000001029">
    <property type="component" value="Chromosome"/>
</dbReference>
<keyword evidence="9" id="KW-0808">Transferase</keyword>
<dbReference type="GO" id="GO:0006465">
    <property type="term" value="P:signal peptide processing"/>
    <property type="evidence" value="ECO:0007669"/>
    <property type="project" value="TreeGrafter"/>
</dbReference>
<feature type="transmembrane region" description="Helical" evidence="10">
    <location>
        <begin position="98"/>
        <end position="116"/>
    </location>
</feature>
<dbReference type="EC" id="2.1.1.-" evidence="9"/>
<dbReference type="GO" id="GO:0032259">
    <property type="term" value="P:methylation"/>
    <property type="evidence" value="ECO:0007669"/>
    <property type="project" value="UniProtKB-KW"/>
</dbReference>
<dbReference type="EMBL" id="CP001055">
    <property type="protein sequence ID" value="ACC97798.1"/>
    <property type="molecule type" value="Genomic_DNA"/>
</dbReference>
<keyword evidence="5 9" id="KW-0812">Transmembrane</keyword>
<sequence length="260" mass="28471">MDIFIIIIAVLFGLIIGSFLNVCICRIPEGKSVAFPPSHCPKCNVKIKWYDNVPVLSYIILCAKCRHCKEKISWQYPVVELLTGLLTGLFVYRYGITIWTGVVLVVVYSLIISSVIDIKIMIIPDRFSIGLIVWGLAFFWCNPNFSGTTLQMFGQSLLGAAVGFGGLLAVALLGYALFRKEAMGGGDIKLMGGVGALLGWQGVITTLVIACLIGLVYSIFLMVTKRADKGSAIPFGPFLSFGALVNLFYFISPSLFLIRY</sequence>
<proteinExistence type="inferred from homology"/>
<evidence type="ECO:0000313" key="13">
    <source>
        <dbReference type="EMBL" id="ACC97798.1"/>
    </source>
</evidence>
<keyword evidence="9" id="KW-0511">Multifunctional enzyme</keyword>
<keyword evidence="9" id="KW-0489">Methyltransferase</keyword>
<feature type="domain" description="Prepilin type IV endopeptidase peptidase" evidence="11">
    <location>
        <begin position="105"/>
        <end position="219"/>
    </location>
</feature>
<dbReference type="MEROPS" id="A24.019"/>
<feature type="transmembrane region" description="Helical" evidence="10">
    <location>
        <begin position="190"/>
        <end position="223"/>
    </location>
</feature>
<keyword evidence="9" id="KW-0645">Protease</keyword>
<feature type="transmembrane region" description="Helical" evidence="10">
    <location>
        <begin position="6"/>
        <end position="24"/>
    </location>
</feature>
<dbReference type="PRINTS" id="PR00864">
    <property type="entry name" value="PREPILNPTASE"/>
</dbReference>
<dbReference type="Gene3D" id="1.20.120.1220">
    <property type="match status" value="1"/>
</dbReference>
<comment type="catalytic activity">
    <reaction evidence="9">
        <text>Typically cleaves a -Gly-|-Phe- bond to release an N-terminal, basic peptide of 5-8 residues from type IV prepilin, and then N-methylates the new N-terminal amino group, the methyl donor being S-adenosyl-L-methionine.</text>
        <dbReference type="EC" id="3.4.23.43"/>
    </reaction>
</comment>
<evidence type="ECO:0000256" key="8">
    <source>
        <dbReference type="RuleBase" id="RU003793"/>
    </source>
</evidence>
<dbReference type="EC" id="3.4.23.43" evidence="9"/>
<evidence type="ECO:0000313" key="14">
    <source>
        <dbReference type="Proteomes" id="UP000001029"/>
    </source>
</evidence>
<dbReference type="KEGG" id="emi:Emin_0236"/>
<keyword evidence="7 10" id="KW-0472">Membrane</keyword>
<evidence type="ECO:0000256" key="2">
    <source>
        <dbReference type="ARBA" id="ARBA00005801"/>
    </source>
</evidence>
<feature type="domain" description="Prepilin peptidase A24 N-terminal" evidence="12">
    <location>
        <begin position="11"/>
        <end position="93"/>
    </location>
</feature>
<dbReference type="InterPro" id="IPR010627">
    <property type="entry name" value="Prepilin_pept_A24_N"/>
</dbReference>
<evidence type="ECO:0000256" key="1">
    <source>
        <dbReference type="ARBA" id="ARBA00004429"/>
    </source>
</evidence>
<dbReference type="GO" id="GO:0008168">
    <property type="term" value="F:methyltransferase activity"/>
    <property type="evidence" value="ECO:0007669"/>
    <property type="project" value="UniProtKB-KW"/>
</dbReference>
<dbReference type="GO" id="GO:0004190">
    <property type="term" value="F:aspartic-type endopeptidase activity"/>
    <property type="evidence" value="ECO:0007669"/>
    <property type="project" value="UniProtKB-EC"/>
</dbReference>
<evidence type="ECO:0000256" key="7">
    <source>
        <dbReference type="ARBA" id="ARBA00023136"/>
    </source>
</evidence>
<protein>
    <recommendedName>
        <fullName evidence="9">Prepilin leader peptidase/N-methyltransferase</fullName>
        <ecNumber evidence="9">2.1.1.-</ecNumber>
        <ecNumber evidence="9">3.4.23.43</ecNumber>
    </recommendedName>
</protein>
<gene>
    <name evidence="13" type="ordered locus">Emin_0236</name>
</gene>
<dbReference type="PANTHER" id="PTHR30487:SF0">
    <property type="entry name" value="PREPILIN LEADER PEPTIDASE_N-METHYLTRANSFERASE-RELATED"/>
    <property type="match status" value="1"/>
</dbReference>
<keyword evidence="6 10" id="KW-1133">Transmembrane helix</keyword>
<dbReference type="Pfam" id="PF06750">
    <property type="entry name" value="A24_N_bact"/>
    <property type="match status" value="1"/>
</dbReference>
<dbReference type="HOGENOM" id="CLU_057101_0_1_0"/>
<dbReference type="Pfam" id="PF01478">
    <property type="entry name" value="Peptidase_A24"/>
    <property type="match status" value="1"/>
</dbReference>
<dbReference type="InterPro" id="IPR014032">
    <property type="entry name" value="Peptidase_A24A_bac"/>
</dbReference>
<feature type="transmembrane region" description="Helical" evidence="10">
    <location>
        <begin position="235"/>
        <end position="258"/>
    </location>
</feature>
<evidence type="ECO:0000256" key="5">
    <source>
        <dbReference type="ARBA" id="ARBA00022692"/>
    </source>
</evidence>
<name>B2KB39_ELUMP</name>
<comment type="similarity">
    <text evidence="2 8">Belongs to the peptidase A24 family.</text>
</comment>
<dbReference type="InterPro" id="IPR000045">
    <property type="entry name" value="Prepilin_IV_endopep_pep"/>
</dbReference>
<evidence type="ECO:0000259" key="12">
    <source>
        <dbReference type="Pfam" id="PF06750"/>
    </source>
</evidence>
<dbReference type="InterPro" id="IPR050882">
    <property type="entry name" value="Prepilin_peptidase/N-MTase"/>
</dbReference>
<evidence type="ECO:0000259" key="11">
    <source>
        <dbReference type="Pfam" id="PF01478"/>
    </source>
</evidence>
<evidence type="ECO:0000256" key="10">
    <source>
        <dbReference type="SAM" id="Phobius"/>
    </source>
</evidence>
<evidence type="ECO:0000256" key="4">
    <source>
        <dbReference type="ARBA" id="ARBA00022519"/>
    </source>
</evidence>
<evidence type="ECO:0000256" key="6">
    <source>
        <dbReference type="ARBA" id="ARBA00022989"/>
    </source>
</evidence>
<dbReference type="STRING" id="445932.Emin_0236"/>
<dbReference type="GO" id="GO:0005886">
    <property type="term" value="C:plasma membrane"/>
    <property type="evidence" value="ECO:0007669"/>
    <property type="project" value="UniProtKB-SubCell"/>
</dbReference>